<proteinExistence type="predicted"/>
<dbReference type="EMBL" id="CM046388">
    <property type="protein sequence ID" value="KAI8572932.1"/>
    <property type="molecule type" value="Genomic_DNA"/>
</dbReference>
<evidence type="ECO:0000313" key="1">
    <source>
        <dbReference type="EMBL" id="KAI8572932.1"/>
    </source>
</evidence>
<keyword evidence="2" id="KW-1185">Reference proteome</keyword>
<organism evidence="1 2">
    <name type="scientific">Rhododendron molle</name>
    <name type="common">Chinese azalea</name>
    <name type="synonym">Azalea mollis</name>
    <dbReference type="NCBI Taxonomy" id="49168"/>
    <lineage>
        <taxon>Eukaryota</taxon>
        <taxon>Viridiplantae</taxon>
        <taxon>Streptophyta</taxon>
        <taxon>Embryophyta</taxon>
        <taxon>Tracheophyta</taxon>
        <taxon>Spermatophyta</taxon>
        <taxon>Magnoliopsida</taxon>
        <taxon>eudicotyledons</taxon>
        <taxon>Gunneridae</taxon>
        <taxon>Pentapetalae</taxon>
        <taxon>asterids</taxon>
        <taxon>Ericales</taxon>
        <taxon>Ericaceae</taxon>
        <taxon>Ericoideae</taxon>
        <taxon>Rhodoreae</taxon>
        <taxon>Rhododendron</taxon>
    </lineage>
</organism>
<comment type="caution">
    <text evidence="1">The sequence shown here is derived from an EMBL/GenBank/DDBJ whole genome shotgun (WGS) entry which is preliminary data.</text>
</comment>
<dbReference type="Proteomes" id="UP001062846">
    <property type="component" value="Chromosome 1"/>
</dbReference>
<sequence>MFLKLPRFRHGILHCELLPKLEGTTGAGPTAVIVESEEEQEEKEGAGDGDGNDDDEDNIPLNTSLQPMHAQFPLPAADPAAEDIAILDIPDSSKVTRGAKLVQPRAEPIPYLLPEPKSYTVI</sequence>
<accession>A0ACC0Q4G0</accession>
<reference evidence="1" key="1">
    <citation type="submission" date="2022-02" db="EMBL/GenBank/DDBJ databases">
        <title>Plant Genome Project.</title>
        <authorList>
            <person name="Zhang R.-G."/>
        </authorList>
    </citation>
    <scope>NUCLEOTIDE SEQUENCE</scope>
    <source>
        <strain evidence="1">AT1</strain>
    </source>
</reference>
<name>A0ACC0Q4G0_RHOML</name>
<protein>
    <submittedName>
        <fullName evidence="1">Uncharacterized protein</fullName>
    </submittedName>
</protein>
<evidence type="ECO:0000313" key="2">
    <source>
        <dbReference type="Proteomes" id="UP001062846"/>
    </source>
</evidence>
<gene>
    <name evidence="1" type="ORF">RHMOL_Rhmol01G0239400</name>
</gene>